<evidence type="ECO:0000313" key="1">
    <source>
        <dbReference type="EMBL" id="SVC76496.1"/>
    </source>
</evidence>
<proteinExistence type="predicted"/>
<accession>A0A382PTE5</accession>
<dbReference type="EMBL" id="UINC01109584">
    <property type="protein sequence ID" value="SVC76496.1"/>
    <property type="molecule type" value="Genomic_DNA"/>
</dbReference>
<feature type="non-terminal residue" evidence="1">
    <location>
        <position position="1"/>
    </location>
</feature>
<name>A0A382PTE5_9ZZZZ</name>
<evidence type="ECO:0008006" key="2">
    <source>
        <dbReference type="Google" id="ProtNLM"/>
    </source>
</evidence>
<organism evidence="1">
    <name type="scientific">marine metagenome</name>
    <dbReference type="NCBI Taxonomy" id="408172"/>
    <lineage>
        <taxon>unclassified sequences</taxon>
        <taxon>metagenomes</taxon>
        <taxon>ecological metagenomes</taxon>
    </lineage>
</organism>
<sequence>PFWKSTLKNTPIWNIFEDKVHSLWNDVYISSIFANGQTKGLDSTPHFDKSSRGELDILLGDVNNIDEYKDYTFIYSVCMEKKWGPAWGGETVLLTDDDHTGKVFIPKYNRAIVIDGSILHYGKGPSHIYFSMRINVVCRLLMKETVFNNINN</sequence>
<reference evidence="1" key="1">
    <citation type="submission" date="2018-05" db="EMBL/GenBank/DDBJ databases">
        <authorList>
            <person name="Lanie J.A."/>
            <person name="Ng W.-L."/>
            <person name="Kazmierczak K.M."/>
            <person name="Andrzejewski T.M."/>
            <person name="Davidsen T.M."/>
            <person name="Wayne K.J."/>
            <person name="Tettelin H."/>
            <person name="Glass J.I."/>
            <person name="Rusch D."/>
            <person name="Podicherti R."/>
            <person name="Tsui H.-C.T."/>
            <person name="Winkler M.E."/>
        </authorList>
    </citation>
    <scope>NUCLEOTIDE SEQUENCE</scope>
</reference>
<protein>
    <recommendedName>
        <fullName evidence="2">Prolyl 4-hydroxylase alpha subunit Fe(2+) 2OG dioxygenase domain-containing protein</fullName>
    </recommendedName>
</protein>
<gene>
    <name evidence="1" type="ORF">METZ01_LOCUS329350</name>
</gene>
<dbReference type="AlphaFoldDB" id="A0A382PTE5"/>